<evidence type="ECO:0000256" key="7">
    <source>
        <dbReference type="ARBA" id="ARBA00022723"/>
    </source>
</evidence>
<keyword evidence="11" id="KW-0472">Membrane</keyword>
<dbReference type="InterPro" id="IPR038266">
    <property type="entry name" value="NapC/NirT_cytc_sf"/>
</dbReference>
<evidence type="ECO:0000256" key="8">
    <source>
        <dbReference type="ARBA" id="ARBA00022982"/>
    </source>
</evidence>
<evidence type="ECO:0000313" key="15">
    <source>
        <dbReference type="Proteomes" id="UP000654401"/>
    </source>
</evidence>
<keyword evidence="3" id="KW-0813">Transport</keyword>
<feature type="compositionally biased region" description="Basic and acidic residues" evidence="12">
    <location>
        <begin position="129"/>
        <end position="139"/>
    </location>
</feature>
<dbReference type="Proteomes" id="UP000654401">
    <property type="component" value="Unassembled WGS sequence"/>
</dbReference>
<keyword evidence="9" id="KW-1133">Transmembrane helix</keyword>
<dbReference type="PANTHER" id="PTHR30333:SF1">
    <property type="entry name" value="CYTOCHROME C-TYPE PROTEIN NAPC"/>
    <property type="match status" value="1"/>
</dbReference>
<dbReference type="GO" id="GO:0009061">
    <property type="term" value="P:anaerobic respiration"/>
    <property type="evidence" value="ECO:0007669"/>
    <property type="project" value="TreeGrafter"/>
</dbReference>
<evidence type="ECO:0000256" key="9">
    <source>
        <dbReference type="ARBA" id="ARBA00022989"/>
    </source>
</evidence>
<evidence type="ECO:0000259" key="13">
    <source>
        <dbReference type="Pfam" id="PF03264"/>
    </source>
</evidence>
<name>A0A8J6P374_9GAMM</name>
<reference evidence="14 15" key="1">
    <citation type="submission" date="2020-08" db="EMBL/GenBank/DDBJ databases">
        <title>Bridging the membrane lipid divide: bacteria of the FCB group superphylum have the potential to synthesize archaeal ether lipids.</title>
        <authorList>
            <person name="Villanueva L."/>
            <person name="Von Meijenfeldt F.A.B."/>
            <person name="Westbye A.B."/>
            <person name="Yadav S."/>
            <person name="Hopmans E.C."/>
            <person name="Dutilh B.E."/>
            <person name="Sinninghe Damste J.S."/>
        </authorList>
    </citation>
    <scope>NUCLEOTIDE SEQUENCE [LARGE SCALE GENOMIC DNA]</scope>
    <source>
        <strain evidence="14">NIOZ-UU100</strain>
    </source>
</reference>
<comment type="similarity">
    <text evidence="2">Belongs to the NapC/NirT/NrfH family.</text>
</comment>
<comment type="caution">
    <text evidence="14">The sequence shown here is derived from an EMBL/GenBank/DDBJ whole genome shotgun (WGS) entry which is preliminary data.</text>
</comment>
<keyword evidence="10" id="KW-0408">Iron</keyword>
<gene>
    <name evidence="14" type="ORF">H8D24_02565</name>
</gene>
<evidence type="ECO:0000256" key="5">
    <source>
        <dbReference type="ARBA" id="ARBA00022617"/>
    </source>
</evidence>
<evidence type="ECO:0000313" key="14">
    <source>
        <dbReference type="EMBL" id="MBC8519274.1"/>
    </source>
</evidence>
<dbReference type="PANTHER" id="PTHR30333">
    <property type="entry name" value="CYTOCHROME C-TYPE PROTEIN"/>
    <property type="match status" value="1"/>
</dbReference>
<comment type="subcellular location">
    <subcellularLocation>
        <location evidence="1">Cell membrane</location>
    </subcellularLocation>
</comment>
<keyword evidence="8" id="KW-0249">Electron transport</keyword>
<dbReference type="InterPro" id="IPR005126">
    <property type="entry name" value="NapC/NirT_cyt_c_N"/>
</dbReference>
<keyword evidence="7" id="KW-0479">Metal-binding</keyword>
<evidence type="ECO:0000256" key="1">
    <source>
        <dbReference type="ARBA" id="ARBA00004236"/>
    </source>
</evidence>
<evidence type="ECO:0000256" key="12">
    <source>
        <dbReference type="SAM" id="MobiDB-lite"/>
    </source>
</evidence>
<evidence type="ECO:0000256" key="4">
    <source>
        <dbReference type="ARBA" id="ARBA00022475"/>
    </source>
</evidence>
<evidence type="ECO:0000256" key="3">
    <source>
        <dbReference type="ARBA" id="ARBA00022448"/>
    </source>
</evidence>
<dbReference type="GO" id="GO:0046872">
    <property type="term" value="F:metal ion binding"/>
    <property type="evidence" value="ECO:0007669"/>
    <property type="project" value="UniProtKB-KW"/>
</dbReference>
<proteinExistence type="inferred from homology"/>
<keyword evidence="5" id="KW-0349">Heme</keyword>
<protein>
    <submittedName>
        <fullName evidence="14">NapC/NirT family cytochrome c</fullName>
    </submittedName>
</protein>
<keyword evidence="6" id="KW-0812">Transmembrane</keyword>
<dbReference type="GO" id="GO:0009055">
    <property type="term" value="F:electron transfer activity"/>
    <property type="evidence" value="ECO:0007669"/>
    <property type="project" value="TreeGrafter"/>
</dbReference>
<evidence type="ECO:0000256" key="2">
    <source>
        <dbReference type="ARBA" id="ARBA00007395"/>
    </source>
</evidence>
<dbReference type="Pfam" id="PF03264">
    <property type="entry name" value="Cytochrom_NNT"/>
    <property type="match status" value="1"/>
</dbReference>
<organism evidence="14 15">
    <name type="scientific">Candidatus Thiopontia autotrophica</name>
    <dbReference type="NCBI Taxonomy" id="2841688"/>
    <lineage>
        <taxon>Bacteria</taxon>
        <taxon>Pseudomonadati</taxon>
        <taxon>Pseudomonadota</taxon>
        <taxon>Gammaproteobacteria</taxon>
        <taxon>Candidatus Thiopontia</taxon>
    </lineage>
</organism>
<evidence type="ECO:0000256" key="10">
    <source>
        <dbReference type="ARBA" id="ARBA00023004"/>
    </source>
</evidence>
<evidence type="ECO:0000256" key="6">
    <source>
        <dbReference type="ARBA" id="ARBA00022692"/>
    </source>
</evidence>
<dbReference type="EMBL" id="JACNFK010000020">
    <property type="protein sequence ID" value="MBC8519274.1"/>
    <property type="molecule type" value="Genomic_DNA"/>
</dbReference>
<dbReference type="GO" id="GO:0005886">
    <property type="term" value="C:plasma membrane"/>
    <property type="evidence" value="ECO:0007669"/>
    <property type="project" value="UniProtKB-SubCell"/>
</dbReference>
<feature type="compositionally biased region" description="Acidic residues" evidence="12">
    <location>
        <begin position="140"/>
        <end position="153"/>
    </location>
</feature>
<feature type="domain" description="NapC/NirT cytochrome c N-terminal" evidence="13">
    <location>
        <begin position="52"/>
        <end position="140"/>
    </location>
</feature>
<keyword evidence="4" id="KW-1003">Cell membrane</keyword>
<dbReference type="SUPFAM" id="SSF48695">
    <property type="entry name" value="Multiheme cytochromes"/>
    <property type="match status" value="1"/>
</dbReference>
<sequence>MAAKDVYHWVLGTIEPDESQLVSADDNGNCPDLFVPIKEGSNLCIPNYGEVYSEDDMSEEAEERREAALEKFNAYRWKMANSVWDKMKASDSRECRNCHDFENMDLDIQDRSARKKHGRATEKGQTCIDCHKGIAHTEPDEPEENEDEEEDEE</sequence>
<evidence type="ECO:0000256" key="11">
    <source>
        <dbReference type="ARBA" id="ARBA00023136"/>
    </source>
</evidence>
<accession>A0A8J6P374</accession>
<dbReference type="InterPro" id="IPR051174">
    <property type="entry name" value="Cytochrome_c-type_ET"/>
</dbReference>
<dbReference type="Gene3D" id="1.10.3820.10">
    <property type="entry name" value="Di-heme elbow motif domain"/>
    <property type="match status" value="1"/>
</dbReference>
<dbReference type="AlphaFoldDB" id="A0A8J6P374"/>
<feature type="region of interest" description="Disordered" evidence="12">
    <location>
        <begin position="111"/>
        <end position="153"/>
    </location>
</feature>
<dbReference type="InterPro" id="IPR036280">
    <property type="entry name" value="Multihaem_cyt_sf"/>
</dbReference>